<dbReference type="PRINTS" id="PR00207">
    <property type="entry name" value="FLAGELLIN"/>
</dbReference>
<gene>
    <name evidence="7" type="ORF">GCM10008905_17760</name>
</gene>
<feature type="domain" description="Flagellin N-terminal" evidence="5">
    <location>
        <begin position="4"/>
        <end position="137"/>
    </location>
</feature>
<dbReference type="Gene3D" id="1.20.1330.10">
    <property type="entry name" value="f41 fragment of flagellin, N-terminal domain"/>
    <property type="match status" value="1"/>
</dbReference>
<keyword evidence="7" id="KW-0966">Cell projection</keyword>
<protein>
    <recommendedName>
        <fullName evidence="2 4">Flagellin</fullName>
    </recommendedName>
</protein>
<dbReference type="InterPro" id="IPR042187">
    <property type="entry name" value="Flagellin_C_sub2"/>
</dbReference>
<sequence>MRLNHNLSSLSIYREYEKNITKNSKALSRISSGEKITKAGDSPNGIAKSERMRIQIRSMQMAQRNLQDGVSMLQTADGALNSLNSITGRIRELVIQSGGATSEDDKLQIKGEIDQMIQGYEDVVNNTEFNGVKLLNSNGHLLTQMDANVGDTANIPLMDLSPDGNLSNINALDINSNDFIDKALNIVDEVSSNIVDLRSKYGAMTNLFEGELDSLSEFEISVTGSESRIRDADMAEEMMEFSRTGLLIEAGNAMMAQSNKFPQDVLRILENVRSR</sequence>
<evidence type="ECO:0000256" key="4">
    <source>
        <dbReference type="RuleBase" id="RU362073"/>
    </source>
</evidence>
<dbReference type="PANTHER" id="PTHR42792:SF2">
    <property type="entry name" value="FLAGELLIN"/>
    <property type="match status" value="1"/>
</dbReference>
<organism evidence="7 8">
    <name type="scientific">Clostridium malenominatum</name>
    <dbReference type="NCBI Taxonomy" id="1539"/>
    <lineage>
        <taxon>Bacteria</taxon>
        <taxon>Bacillati</taxon>
        <taxon>Bacillota</taxon>
        <taxon>Clostridia</taxon>
        <taxon>Eubacteriales</taxon>
        <taxon>Clostridiaceae</taxon>
        <taxon>Clostridium</taxon>
    </lineage>
</organism>
<dbReference type="PANTHER" id="PTHR42792">
    <property type="entry name" value="FLAGELLIN"/>
    <property type="match status" value="1"/>
</dbReference>
<dbReference type="SUPFAM" id="SSF64518">
    <property type="entry name" value="Phase 1 flagellin"/>
    <property type="match status" value="1"/>
</dbReference>
<dbReference type="InterPro" id="IPR001492">
    <property type="entry name" value="Flagellin"/>
</dbReference>
<evidence type="ECO:0000259" key="6">
    <source>
        <dbReference type="Pfam" id="PF00700"/>
    </source>
</evidence>
<feature type="domain" description="Flagellin C-terminal" evidence="6">
    <location>
        <begin position="184"/>
        <end position="269"/>
    </location>
</feature>
<dbReference type="RefSeq" id="WP_343768933.1">
    <property type="nucleotide sequence ID" value="NZ_BAAACF010000001.1"/>
</dbReference>
<dbReference type="Pfam" id="PF00669">
    <property type="entry name" value="Flagellin_N"/>
    <property type="match status" value="1"/>
</dbReference>
<dbReference type="Pfam" id="PF00700">
    <property type="entry name" value="Flagellin_C"/>
    <property type="match status" value="1"/>
</dbReference>
<evidence type="ECO:0000256" key="3">
    <source>
        <dbReference type="ARBA" id="ARBA00023143"/>
    </source>
</evidence>
<evidence type="ECO:0000256" key="2">
    <source>
        <dbReference type="ARBA" id="ARBA00020110"/>
    </source>
</evidence>
<dbReference type="InterPro" id="IPR001029">
    <property type="entry name" value="Flagellin_N"/>
</dbReference>
<evidence type="ECO:0000313" key="8">
    <source>
        <dbReference type="Proteomes" id="UP001500339"/>
    </source>
</evidence>
<dbReference type="EMBL" id="BAAACF010000001">
    <property type="protein sequence ID" value="GAA0724194.1"/>
    <property type="molecule type" value="Genomic_DNA"/>
</dbReference>
<comment type="function">
    <text evidence="4">Flagellin is the subunit protein which polymerizes to form the filaments of bacterial flagella.</text>
</comment>
<dbReference type="Proteomes" id="UP001500339">
    <property type="component" value="Unassembled WGS sequence"/>
</dbReference>
<accession>A0ABN1IYU3</accession>
<keyword evidence="8" id="KW-1185">Reference proteome</keyword>
<keyword evidence="7" id="KW-0969">Cilium</keyword>
<evidence type="ECO:0000313" key="7">
    <source>
        <dbReference type="EMBL" id="GAA0724194.1"/>
    </source>
</evidence>
<comment type="similarity">
    <text evidence="1 4">Belongs to the bacterial flagellin family.</text>
</comment>
<keyword evidence="4" id="KW-0964">Secreted</keyword>
<keyword evidence="3 4" id="KW-0975">Bacterial flagellum</keyword>
<name>A0ABN1IYU3_9CLOT</name>
<reference evidence="7 8" key="1">
    <citation type="journal article" date="2019" name="Int. J. Syst. Evol. Microbiol.">
        <title>The Global Catalogue of Microorganisms (GCM) 10K type strain sequencing project: providing services to taxonomists for standard genome sequencing and annotation.</title>
        <authorList>
            <consortium name="The Broad Institute Genomics Platform"/>
            <consortium name="The Broad Institute Genome Sequencing Center for Infectious Disease"/>
            <person name="Wu L."/>
            <person name="Ma J."/>
        </authorList>
    </citation>
    <scope>NUCLEOTIDE SEQUENCE [LARGE SCALE GENOMIC DNA]</scope>
    <source>
        <strain evidence="7 8">JCM 1405</strain>
    </source>
</reference>
<dbReference type="InterPro" id="IPR046358">
    <property type="entry name" value="Flagellin_C"/>
</dbReference>
<evidence type="ECO:0000256" key="1">
    <source>
        <dbReference type="ARBA" id="ARBA00005709"/>
    </source>
</evidence>
<proteinExistence type="inferred from homology"/>
<comment type="caution">
    <text evidence="7">The sequence shown here is derived from an EMBL/GenBank/DDBJ whole genome shotgun (WGS) entry which is preliminary data.</text>
</comment>
<dbReference type="Gene3D" id="6.10.10.10">
    <property type="entry name" value="Flagellar export chaperone, C-terminal domain"/>
    <property type="match status" value="1"/>
</dbReference>
<comment type="subcellular location">
    <subcellularLocation>
        <location evidence="4">Secreted</location>
    </subcellularLocation>
    <subcellularLocation>
        <location evidence="4">Bacterial flagellum</location>
    </subcellularLocation>
</comment>
<keyword evidence="7" id="KW-0282">Flagellum</keyword>
<evidence type="ECO:0000259" key="5">
    <source>
        <dbReference type="Pfam" id="PF00669"/>
    </source>
</evidence>